<dbReference type="Pfam" id="PF10056">
    <property type="entry name" value="DUF2293"/>
    <property type="match status" value="1"/>
</dbReference>
<dbReference type="InterPro" id="IPR018744">
    <property type="entry name" value="DUF2293"/>
</dbReference>
<dbReference type="PANTHER" id="PTHR38113:SF2">
    <property type="entry name" value="DUF2293 DOMAIN-CONTAINING PROTEIN"/>
    <property type="match status" value="1"/>
</dbReference>
<feature type="domain" description="DUF2293" evidence="1">
    <location>
        <begin position="100"/>
        <end position="150"/>
    </location>
</feature>
<evidence type="ECO:0000313" key="2">
    <source>
        <dbReference type="EMBL" id="RMJ09270.1"/>
    </source>
</evidence>
<dbReference type="AlphaFoldDB" id="A0A3M2RVE2"/>
<dbReference type="EMBL" id="NKUJ01000249">
    <property type="protein sequence ID" value="RMJ09270.1"/>
    <property type="molecule type" value="Genomic_DNA"/>
</dbReference>
<dbReference type="OrthoDB" id="5056756at2759"/>
<sequence length="171" mass="19747">MGGGKPLGKVVCISAADKLPSGYSRLEQGNAYLTSNCRKQATEQKKDYYQWQEKGRQIMAFPTSILKAAKQADRRTKSRRLRAVATSDKKLRQEFLTTTRTSYPGMPREERTQLAKVQMEKGQNRIARSRKLPMEKRVEVAVWAHAWHVQEREGKRAVEILREWQGKTKKI</sequence>
<accession>A0A3M2RVE2</accession>
<comment type="caution">
    <text evidence="2">The sequence shown here is derived from an EMBL/GenBank/DDBJ whole genome shotgun (WGS) entry which is preliminary data.</text>
</comment>
<keyword evidence="3" id="KW-1185">Reference proteome</keyword>
<gene>
    <name evidence="2" type="ORF">CDV36_011102</name>
</gene>
<dbReference type="Proteomes" id="UP000277212">
    <property type="component" value="Unassembled WGS sequence"/>
</dbReference>
<evidence type="ECO:0000313" key="3">
    <source>
        <dbReference type="Proteomes" id="UP000277212"/>
    </source>
</evidence>
<name>A0A3M2RVE2_9HYPO</name>
<reference evidence="2 3" key="1">
    <citation type="submission" date="2017-06" db="EMBL/GenBank/DDBJ databases">
        <title>Comparative genomic analysis of Ambrosia Fusariam Clade fungi.</title>
        <authorList>
            <person name="Stajich J.E."/>
            <person name="Carrillo J."/>
            <person name="Kijimoto T."/>
            <person name="Eskalen A."/>
            <person name="O'Donnell K."/>
            <person name="Kasson M."/>
        </authorList>
    </citation>
    <scope>NUCLEOTIDE SEQUENCE [LARGE SCALE GENOMIC DNA]</scope>
    <source>
        <strain evidence="2">UCR3666</strain>
    </source>
</reference>
<proteinExistence type="predicted"/>
<protein>
    <recommendedName>
        <fullName evidence="1">DUF2293 domain-containing protein</fullName>
    </recommendedName>
</protein>
<dbReference type="PANTHER" id="PTHR38113">
    <property type="match status" value="1"/>
</dbReference>
<organism evidence="2 3">
    <name type="scientific">Fusarium kuroshium</name>
    <dbReference type="NCBI Taxonomy" id="2010991"/>
    <lineage>
        <taxon>Eukaryota</taxon>
        <taxon>Fungi</taxon>
        <taxon>Dikarya</taxon>
        <taxon>Ascomycota</taxon>
        <taxon>Pezizomycotina</taxon>
        <taxon>Sordariomycetes</taxon>
        <taxon>Hypocreomycetidae</taxon>
        <taxon>Hypocreales</taxon>
        <taxon>Nectriaceae</taxon>
        <taxon>Fusarium</taxon>
        <taxon>Fusarium solani species complex</taxon>
    </lineage>
</organism>
<evidence type="ECO:0000259" key="1">
    <source>
        <dbReference type="Pfam" id="PF10056"/>
    </source>
</evidence>